<evidence type="ECO:0000313" key="2">
    <source>
        <dbReference type="Proteomes" id="UP000597762"/>
    </source>
</evidence>
<keyword evidence="2" id="KW-1185">Reference proteome</keyword>
<sequence>MKRAEACEKKVFFNQKLQPRLSAIASNGIAFTFLRLLRQLRPLLSNPSNYGPLIVSRAICLSFCRLYCLSACQRIYCSWSTNTICIHMRLSPAFNPTPRIFHLSLSLSQSLSLSLSLSVTLSSSSSSPMSLSVSIYIHDFPVFFFMADQFRLGVEPNS</sequence>
<name>A0A812CWI3_ACAPH</name>
<protein>
    <submittedName>
        <fullName evidence="1">Uncharacterized protein</fullName>
    </submittedName>
</protein>
<dbReference type="Proteomes" id="UP000597762">
    <property type="component" value="Unassembled WGS sequence"/>
</dbReference>
<accession>A0A812CWI3</accession>
<gene>
    <name evidence="1" type="ORF">SPHA_41121</name>
</gene>
<evidence type="ECO:0000313" key="1">
    <source>
        <dbReference type="EMBL" id="CAE1278252.1"/>
    </source>
</evidence>
<proteinExistence type="predicted"/>
<dbReference type="EMBL" id="CAHIKZ030001968">
    <property type="protein sequence ID" value="CAE1278252.1"/>
    <property type="molecule type" value="Genomic_DNA"/>
</dbReference>
<organism evidence="1 2">
    <name type="scientific">Acanthosepion pharaonis</name>
    <name type="common">Pharaoh cuttlefish</name>
    <name type="synonym">Sepia pharaonis</name>
    <dbReference type="NCBI Taxonomy" id="158019"/>
    <lineage>
        <taxon>Eukaryota</taxon>
        <taxon>Metazoa</taxon>
        <taxon>Spiralia</taxon>
        <taxon>Lophotrochozoa</taxon>
        <taxon>Mollusca</taxon>
        <taxon>Cephalopoda</taxon>
        <taxon>Coleoidea</taxon>
        <taxon>Decapodiformes</taxon>
        <taxon>Sepiida</taxon>
        <taxon>Sepiina</taxon>
        <taxon>Sepiidae</taxon>
        <taxon>Acanthosepion</taxon>
    </lineage>
</organism>
<comment type="caution">
    <text evidence="1">The sequence shown here is derived from an EMBL/GenBank/DDBJ whole genome shotgun (WGS) entry which is preliminary data.</text>
</comment>
<dbReference type="AlphaFoldDB" id="A0A812CWI3"/>
<reference evidence="1" key="1">
    <citation type="submission" date="2021-01" db="EMBL/GenBank/DDBJ databases">
        <authorList>
            <person name="Li R."/>
            <person name="Bekaert M."/>
        </authorList>
    </citation>
    <scope>NUCLEOTIDE SEQUENCE</scope>
    <source>
        <strain evidence="1">Farmed</strain>
    </source>
</reference>